<evidence type="ECO:0000313" key="1">
    <source>
        <dbReference type="EMBL" id="BCS89685.1"/>
    </source>
</evidence>
<sequence length="391" mass="45285">MLYFLGNCQMDFLSRAMADHGHDVRYRVLASPLTYSSHPGAIPAELNKLAQKHRLDTFFHDRSLDNQFCMISRDEAPPECIIMSLFHENVPLFVHHRDKYVFFMDPTAWFGKPELEAWIKAECGMFKPNPATYLKRYGEYLATVRSRFSDVPIVVVSRLHHFPAFGPDPYSYLMEWHALSREAPAHFRVWQRELNNVHLVDMNRIFGGIWAEGEQRIEAHCPFLKIKLEEENDRVVGLHASRDVEHIGSMWPRLARTVSTFLDSGEISYAETETIPRAWSRPWQPSRFDESGMLEKLASGGNYLWAETVAGFFLDLQSDYTPLLARMGHLMPVCHNTLHMIKAYGRIFKNPELTQWCDAHRKTAEQFTANGPTYQADYLRRLDAIKAFALN</sequence>
<evidence type="ECO:0008006" key="3">
    <source>
        <dbReference type="Google" id="ProtNLM"/>
    </source>
</evidence>
<keyword evidence="2" id="KW-1185">Reference proteome</keyword>
<accession>A0ABN6EW44</accession>
<dbReference type="Proteomes" id="UP001053296">
    <property type="component" value="Chromosome"/>
</dbReference>
<gene>
    <name evidence="1" type="ORF">PSDVSF_29270</name>
</gene>
<evidence type="ECO:0000313" key="2">
    <source>
        <dbReference type="Proteomes" id="UP001053296"/>
    </source>
</evidence>
<reference evidence="1" key="1">
    <citation type="journal article" date="2022" name="Arch. Microbiol.">
        <title>Pseudodesulfovibrio sediminis sp. nov., a mesophilic and neutrophilic sulfate-reducing bacterium isolated from sediment of a brackish lake.</title>
        <authorList>
            <person name="Takahashi A."/>
            <person name="Kojima H."/>
            <person name="Watanabe M."/>
            <person name="Fukui M."/>
        </authorList>
    </citation>
    <scope>NUCLEOTIDE SEQUENCE</scope>
    <source>
        <strain evidence="1">SF6</strain>
    </source>
</reference>
<name>A0ABN6EW44_9BACT</name>
<organism evidence="1 2">
    <name type="scientific">Pseudodesulfovibrio sediminis</name>
    <dbReference type="NCBI Taxonomy" id="2810563"/>
    <lineage>
        <taxon>Bacteria</taxon>
        <taxon>Pseudomonadati</taxon>
        <taxon>Thermodesulfobacteriota</taxon>
        <taxon>Desulfovibrionia</taxon>
        <taxon>Desulfovibrionales</taxon>
        <taxon>Desulfovibrionaceae</taxon>
    </lineage>
</organism>
<proteinExistence type="predicted"/>
<dbReference type="RefSeq" id="WP_229591648.1">
    <property type="nucleotide sequence ID" value="NZ_AP024485.1"/>
</dbReference>
<protein>
    <recommendedName>
        <fullName evidence="3">Glycosyltransferase family 1 protein</fullName>
    </recommendedName>
</protein>
<dbReference type="EMBL" id="AP024485">
    <property type="protein sequence ID" value="BCS89685.1"/>
    <property type="molecule type" value="Genomic_DNA"/>
</dbReference>